<feature type="compositionally biased region" description="Basic and acidic residues" evidence="7">
    <location>
        <begin position="1"/>
        <end position="17"/>
    </location>
</feature>
<feature type="region of interest" description="Disordered" evidence="7">
    <location>
        <begin position="189"/>
        <end position="301"/>
    </location>
</feature>
<keyword evidence="9" id="KW-1185">Reference proteome</keyword>
<keyword evidence="3" id="KW-0690">Ribosome biogenesis</keyword>
<dbReference type="Pfam" id="PF05890">
    <property type="entry name" value="Ebp2"/>
    <property type="match status" value="1"/>
</dbReference>
<dbReference type="Gramene" id="Manes.06G137800.1.v8.1">
    <property type="protein sequence ID" value="Manes.06G137800.1.v8.1.CDS.1"/>
    <property type="gene ID" value="Manes.06G137800.v8.1"/>
</dbReference>
<feature type="compositionally biased region" description="Polar residues" evidence="7">
    <location>
        <begin position="275"/>
        <end position="284"/>
    </location>
</feature>
<evidence type="ECO:0000313" key="9">
    <source>
        <dbReference type="Proteomes" id="UP000091857"/>
    </source>
</evidence>
<keyword evidence="5" id="KW-0539">Nucleus</keyword>
<dbReference type="STRING" id="3983.A0A2C9VQP2"/>
<feature type="compositionally biased region" description="Basic and acidic residues" evidence="7">
    <location>
        <begin position="235"/>
        <end position="262"/>
    </location>
</feature>
<dbReference type="EMBL" id="CM004392">
    <property type="protein sequence ID" value="OAY48175.1"/>
    <property type="molecule type" value="Genomic_DNA"/>
</dbReference>
<organism evidence="8 9">
    <name type="scientific">Manihot esculenta</name>
    <name type="common">Cassava</name>
    <name type="synonym">Jatropha manihot</name>
    <dbReference type="NCBI Taxonomy" id="3983"/>
    <lineage>
        <taxon>Eukaryota</taxon>
        <taxon>Viridiplantae</taxon>
        <taxon>Streptophyta</taxon>
        <taxon>Embryophyta</taxon>
        <taxon>Tracheophyta</taxon>
        <taxon>Spermatophyta</taxon>
        <taxon>Magnoliopsida</taxon>
        <taxon>eudicotyledons</taxon>
        <taxon>Gunneridae</taxon>
        <taxon>Pentapetalae</taxon>
        <taxon>rosids</taxon>
        <taxon>fabids</taxon>
        <taxon>Malpighiales</taxon>
        <taxon>Euphorbiaceae</taxon>
        <taxon>Crotonoideae</taxon>
        <taxon>Manihoteae</taxon>
        <taxon>Manihot</taxon>
    </lineage>
</organism>
<gene>
    <name evidence="8" type="ORF">MANES_06G137800v8</name>
</gene>
<reference evidence="9" key="1">
    <citation type="journal article" date="2016" name="Nat. Biotechnol.">
        <title>Sequencing wild and cultivated cassava and related species reveals extensive interspecific hybridization and genetic diversity.</title>
        <authorList>
            <person name="Bredeson J.V."/>
            <person name="Lyons J.B."/>
            <person name="Prochnik S.E."/>
            <person name="Wu G.A."/>
            <person name="Ha C.M."/>
            <person name="Edsinger-Gonzales E."/>
            <person name="Grimwood J."/>
            <person name="Schmutz J."/>
            <person name="Rabbi I.Y."/>
            <person name="Egesi C."/>
            <person name="Nauluvula P."/>
            <person name="Lebot V."/>
            <person name="Ndunguru J."/>
            <person name="Mkamilo G."/>
            <person name="Bart R.S."/>
            <person name="Setter T.L."/>
            <person name="Gleadow R.M."/>
            <person name="Kulakow P."/>
            <person name="Ferguson M.E."/>
            <person name="Rounsley S."/>
            <person name="Rokhsar D.S."/>
        </authorList>
    </citation>
    <scope>NUCLEOTIDE SEQUENCE [LARGE SCALE GENOMIC DNA]</scope>
    <source>
        <strain evidence="9">cv. AM560-2</strain>
    </source>
</reference>
<evidence type="ECO:0000256" key="2">
    <source>
        <dbReference type="ARBA" id="ARBA00007336"/>
    </source>
</evidence>
<dbReference type="AlphaFoldDB" id="A0A2C9VQP2"/>
<sequence length="301" mass="34548">MGKADKDLSLYDEKPLQDVEMDDTDEETSEPESESEEEDVKLSIPSQNAIYNRDGLNDKLQDICWPENVGWIHKLSIDIDQEQEVDVNDDLARELAFYTQALGGTRQAFERLESMGLPFLRPPDYYAEMVKSDAHMQKIKGRLLAEKKNIEESEERRKAREAKRLSKEIQAQKMKERAMQKKMEIETVKKWRKQRQQSGFAVGDKDGEMNLSFEDGKVFERSKKKRPGVSPGDRSGGKVKQDWKKGGKNRVEKKQVKRDARNSKFGYGGRKGLKKQNTADTTDNLRGFNKGGAPGSKKRKR</sequence>
<dbReference type="GO" id="GO:0005730">
    <property type="term" value="C:nucleolus"/>
    <property type="evidence" value="ECO:0000318"/>
    <property type="project" value="GO_Central"/>
</dbReference>
<feature type="compositionally biased region" description="Acidic residues" evidence="7">
    <location>
        <begin position="19"/>
        <end position="39"/>
    </location>
</feature>
<dbReference type="OrthoDB" id="443772at2759"/>
<feature type="compositionally biased region" description="Basic and acidic residues" evidence="7">
    <location>
        <begin position="203"/>
        <end position="221"/>
    </location>
</feature>
<evidence type="ECO:0000313" key="8">
    <source>
        <dbReference type="EMBL" id="OAY48175.1"/>
    </source>
</evidence>
<evidence type="ECO:0000256" key="3">
    <source>
        <dbReference type="ARBA" id="ARBA00022517"/>
    </source>
</evidence>
<proteinExistence type="inferred from homology"/>
<accession>A0A2C9VQP2</accession>
<evidence type="ECO:0000256" key="6">
    <source>
        <dbReference type="SAM" id="Coils"/>
    </source>
</evidence>
<dbReference type="GO" id="GO:0034399">
    <property type="term" value="C:nuclear periphery"/>
    <property type="evidence" value="ECO:0000318"/>
    <property type="project" value="GO_Central"/>
</dbReference>
<keyword evidence="4 6" id="KW-0175">Coiled coil</keyword>
<dbReference type="GO" id="GO:0042273">
    <property type="term" value="P:ribosomal large subunit biogenesis"/>
    <property type="evidence" value="ECO:0000318"/>
    <property type="project" value="GO_Central"/>
</dbReference>
<dbReference type="PANTHER" id="PTHR13028:SF0">
    <property type="entry name" value="RRNA-PROCESSING PROTEIN EBP2-RELATED"/>
    <property type="match status" value="1"/>
</dbReference>
<comment type="caution">
    <text evidence="8">The sequence shown here is derived from an EMBL/GenBank/DDBJ whole genome shotgun (WGS) entry which is preliminary data.</text>
</comment>
<dbReference type="PANTHER" id="PTHR13028">
    <property type="entry name" value="RRNA PROCESSING PROTEIN EBNA1-BINDING PROTEIN-RELATED"/>
    <property type="match status" value="1"/>
</dbReference>
<feature type="region of interest" description="Disordered" evidence="7">
    <location>
        <begin position="1"/>
        <end position="46"/>
    </location>
</feature>
<dbReference type="GO" id="GO:0006364">
    <property type="term" value="P:rRNA processing"/>
    <property type="evidence" value="ECO:0000318"/>
    <property type="project" value="GO_Central"/>
</dbReference>
<dbReference type="InterPro" id="IPR008610">
    <property type="entry name" value="Ebp2"/>
</dbReference>
<comment type="subcellular location">
    <subcellularLocation>
        <location evidence="1">Nucleus</location>
        <location evidence="1">Nucleolus</location>
    </subcellularLocation>
</comment>
<evidence type="ECO:0000256" key="7">
    <source>
        <dbReference type="SAM" id="MobiDB-lite"/>
    </source>
</evidence>
<feature type="coiled-coil region" evidence="6">
    <location>
        <begin position="136"/>
        <end position="182"/>
    </location>
</feature>
<dbReference type="Proteomes" id="UP000091857">
    <property type="component" value="Chromosome 6"/>
</dbReference>
<protein>
    <submittedName>
        <fullName evidence="8">Uncharacterized protein</fullName>
    </submittedName>
</protein>
<dbReference type="GO" id="GO:0030687">
    <property type="term" value="C:preribosome, large subunit precursor"/>
    <property type="evidence" value="ECO:0000318"/>
    <property type="project" value="GO_Central"/>
</dbReference>
<evidence type="ECO:0000256" key="4">
    <source>
        <dbReference type="ARBA" id="ARBA00023054"/>
    </source>
</evidence>
<evidence type="ECO:0000256" key="5">
    <source>
        <dbReference type="ARBA" id="ARBA00023242"/>
    </source>
</evidence>
<comment type="similarity">
    <text evidence="2">Belongs to the EBP2 family.</text>
</comment>
<dbReference type="OMA" id="RETMFHR"/>
<evidence type="ECO:0000256" key="1">
    <source>
        <dbReference type="ARBA" id="ARBA00004604"/>
    </source>
</evidence>
<name>A0A2C9VQP2_MANES</name>